<protein>
    <submittedName>
        <fullName evidence="1">Uncharacterized protein</fullName>
    </submittedName>
</protein>
<name>A0AAW3M9F4_PSESS</name>
<reference evidence="1 2" key="1">
    <citation type="submission" date="2015-09" db="EMBL/GenBank/DDBJ databases">
        <title>Genome sequence of ICMP 19499.</title>
        <authorList>
            <person name="Visnovsky S.B."/>
            <person name="Lu A."/>
            <person name="Panda P."/>
            <person name="Pitman A.R."/>
        </authorList>
    </citation>
    <scope>NUCLEOTIDE SEQUENCE [LARGE SCALE GENOMIC DNA]</scope>
    <source>
        <strain evidence="1 2">ICMP 19499</strain>
    </source>
</reference>
<comment type="caution">
    <text evidence="1">The sequence shown here is derived from an EMBL/GenBank/DDBJ whole genome shotgun (WGS) entry which is preliminary data.</text>
</comment>
<dbReference type="Proteomes" id="UP000054513">
    <property type="component" value="Unassembled WGS sequence"/>
</dbReference>
<proteinExistence type="predicted"/>
<evidence type="ECO:0000313" key="2">
    <source>
        <dbReference type="Proteomes" id="UP000054513"/>
    </source>
</evidence>
<gene>
    <name evidence="1" type="ORF">AO287_26490</name>
</gene>
<dbReference type="EMBL" id="LKCI01000001">
    <property type="protein sequence ID" value="KTC62416.1"/>
    <property type="molecule type" value="Genomic_DNA"/>
</dbReference>
<evidence type="ECO:0000313" key="1">
    <source>
        <dbReference type="EMBL" id="KTC62416.1"/>
    </source>
</evidence>
<organism evidence="1 2">
    <name type="scientific">Pseudomonas savastanoi</name>
    <name type="common">Pseudomonas syringae pv. savastanoi</name>
    <dbReference type="NCBI Taxonomy" id="29438"/>
    <lineage>
        <taxon>Bacteria</taxon>
        <taxon>Pseudomonadati</taxon>
        <taxon>Pseudomonadota</taxon>
        <taxon>Gammaproteobacteria</taxon>
        <taxon>Pseudomonadales</taxon>
        <taxon>Pseudomonadaceae</taxon>
        <taxon>Pseudomonas</taxon>
    </lineage>
</organism>
<dbReference type="AlphaFoldDB" id="A0AAW3M9F4"/>
<accession>A0AAW3M9F4</accession>
<sequence>MTKSDKSKTLPYTILFYGLLFGAICYKKSQPVEKHEPVRIELKRFGDDVPFHEFHNAILDAMIKNMQSEG</sequence>